<accession>A0A938X8H0</accession>
<dbReference type="EMBL" id="JACJKY010000029">
    <property type="protein sequence ID" value="MBM6921863.1"/>
    <property type="molecule type" value="Genomic_DNA"/>
</dbReference>
<reference evidence="2" key="1">
    <citation type="submission" date="2020-08" db="EMBL/GenBank/DDBJ databases">
        <authorList>
            <person name="Cejkova D."/>
            <person name="Kubasova T."/>
            <person name="Jahodarova E."/>
            <person name="Rychlik I."/>
        </authorList>
    </citation>
    <scope>NUCLEOTIDE SEQUENCE</scope>
    <source>
        <strain evidence="2">An559</strain>
    </source>
</reference>
<gene>
    <name evidence="2" type="ORF">H6A12_11975</name>
</gene>
<evidence type="ECO:0000256" key="1">
    <source>
        <dbReference type="SAM" id="MobiDB-lite"/>
    </source>
</evidence>
<organism evidence="2 3">
    <name type="scientific">Merdimmobilis hominis</name>
    <dbReference type="NCBI Taxonomy" id="2897707"/>
    <lineage>
        <taxon>Bacteria</taxon>
        <taxon>Bacillati</taxon>
        <taxon>Bacillota</taxon>
        <taxon>Clostridia</taxon>
        <taxon>Eubacteriales</taxon>
        <taxon>Oscillospiraceae</taxon>
        <taxon>Merdimmobilis</taxon>
    </lineage>
</organism>
<protein>
    <submittedName>
        <fullName evidence="2">Uncharacterized protein</fullName>
    </submittedName>
</protein>
<evidence type="ECO:0000313" key="3">
    <source>
        <dbReference type="Proteomes" id="UP000774750"/>
    </source>
</evidence>
<feature type="compositionally biased region" description="Low complexity" evidence="1">
    <location>
        <begin position="38"/>
        <end position="63"/>
    </location>
</feature>
<dbReference type="AlphaFoldDB" id="A0A938X8H0"/>
<keyword evidence="3" id="KW-1185">Reference proteome</keyword>
<sequence>MNEQTDLIQYTKKRSLCRRLLPLLLAMGLLLVGCSGGTEPSEPSSDTGSSTASASSTPAASAPEPEPEPETLEQELLKKRGVAFDQSDYKTFTGAEGVLSLQTVFSDLNPKKAGGNLSSVFLSSGKIYQYRCDATLPGGQNCREVGTLPLAEQPVYLQANDFNGADLEVVYRGGKRYSVKSASNNGPYTATESKYLHPVLTHAWRYSADGKTLTEDVGLRDRAQRIVHVGGSYLLIADGKLEAAAERQLPSENFEGIYFDDDEDGYIVYEVADEAVGDGEKAVAILNGNILATDQAFYQIMYDDISENDLSYEEKTTNADGTPAAYLPKFGGGNRYRLVKLELLSRYYSDVLTIAHDYIITADYKLLPATEAIGEDYESGYIAYPPDVMEKLLALDGY</sequence>
<proteinExistence type="predicted"/>
<comment type="caution">
    <text evidence="2">The sequence shown here is derived from an EMBL/GenBank/DDBJ whole genome shotgun (WGS) entry which is preliminary data.</text>
</comment>
<evidence type="ECO:0000313" key="2">
    <source>
        <dbReference type="EMBL" id="MBM6921863.1"/>
    </source>
</evidence>
<name>A0A938X8H0_9FIRM</name>
<reference evidence="2" key="2">
    <citation type="journal article" date="2021" name="Sci. Rep.">
        <title>The distribution of antibiotic resistance genes in chicken gut microbiota commensals.</title>
        <authorList>
            <person name="Juricova H."/>
            <person name="Matiasovicova J."/>
            <person name="Kubasova T."/>
            <person name="Cejkova D."/>
            <person name="Rychlik I."/>
        </authorList>
    </citation>
    <scope>NUCLEOTIDE SEQUENCE</scope>
    <source>
        <strain evidence="2">An559</strain>
    </source>
</reference>
<dbReference type="RefSeq" id="WP_204448183.1">
    <property type="nucleotide sequence ID" value="NZ_JACJKY010000029.1"/>
</dbReference>
<dbReference type="Proteomes" id="UP000774750">
    <property type="component" value="Unassembled WGS sequence"/>
</dbReference>
<feature type="region of interest" description="Disordered" evidence="1">
    <location>
        <begin position="36"/>
        <end position="69"/>
    </location>
</feature>